<dbReference type="Pfam" id="PF07521">
    <property type="entry name" value="RMMBL"/>
    <property type="match status" value="1"/>
</dbReference>
<evidence type="ECO:0000313" key="18">
    <source>
        <dbReference type="EMBL" id="KZN97652.1"/>
    </source>
</evidence>
<dbReference type="InterPro" id="IPR036866">
    <property type="entry name" value="RibonucZ/Hydroxyglut_hydro"/>
</dbReference>
<dbReference type="Proteomes" id="UP000214606">
    <property type="component" value="Chromosome"/>
</dbReference>
<comment type="similarity">
    <text evidence="12 13">Belongs to the metallo-beta-lactamase superfamily. RNA-metabolizing metallo-beta-lactamase-like family. Bacterial RNase J subfamily.</text>
</comment>
<dbReference type="FunFam" id="3.10.20.580:FF:000001">
    <property type="entry name" value="Ribonuclease J"/>
    <property type="match status" value="1"/>
</dbReference>
<keyword evidence="5 13" id="KW-0479">Metal-binding</keyword>
<keyword evidence="4 12" id="KW-0540">Nuclease</keyword>
<keyword evidence="2 12" id="KW-0963">Cytoplasm</keyword>
<dbReference type="GO" id="GO:0003723">
    <property type="term" value="F:RNA binding"/>
    <property type="evidence" value="ECO:0007669"/>
    <property type="project" value="UniProtKB-UniRule"/>
</dbReference>
<feature type="active site" description="Proton acceptor" evidence="14">
    <location>
        <position position="364"/>
    </location>
</feature>
<evidence type="ECO:0000256" key="2">
    <source>
        <dbReference type="ARBA" id="ARBA00022490"/>
    </source>
</evidence>
<dbReference type="InterPro" id="IPR041636">
    <property type="entry name" value="RNase_J_C"/>
</dbReference>
<evidence type="ECO:0000256" key="4">
    <source>
        <dbReference type="ARBA" id="ARBA00022722"/>
    </source>
</evidence>
<dbReference type="RefSeq" id="WP_063386718.1">
    <property type="nucleotide sequence ID" value="NZ_CP017703.1"/>
</dbReference>
<sequence>MKKAEKIQLIALGGVGEVGKNLYIVEIDSDIFIVDAGLKYPENEMLGIDVVIPDITYLLERKDRVRAIFLTNGRLDRIGAIFYILKHINAPVYGTKWTIALTKERMKQYSVTADFREVNMRKPVHFPQVTVSFFRTFSNIPDSMGVCFHTSMGAIVHTGDFKLEQSSIGSHFLDFGKMAEIGNSGVLCLLSDSINAERPGFSGSEALAGEMINDVMYNSPGRVVVSVAETNIYRIQQIFNAAVETGRKIAIIGKSFAKIIELARQLRYLKADDDLFIPVSHLKKLEKQNSVLLCASDSFDPLAEISKMAKGIHKQHHITSDDTVLIAQTPTPGQELIYSKTIDLLFRAGANVVSIDKKAFFSGHGCQEELKLMLHLMKPKYFIPVHGEFKMQIAHAKIAQSIGIREENIFLLDQGDVVEFTPKSAKTVTKVPSGNVLIDGLGVGDVGNIVLRDRRLLSQDGILIVVVTLNKEMKKIVAGPEIISRGFVYVRESESLISKATKMVHDTLSSCMEDVSMDWSTMKQNIRDVLNQFLYEQTKRRPMILPIIMEV</sequence>
<evidence type="ECO:0000256" key="8">
    <source>
        <dbReference type="ARBA" id="ARBA00022833"/>
    </source>
</evidence>
<dbReference type="InterPro" id="IPR042173">
    <property type="entry name" value="RNase_J_2"/>
</dbReference>
<dbReference type="Gene3D" id="3.60.15.10">
    <property type="entry name" value="Ribonuclease Z/Hydroxyacylglutathione hydrolase-like"/>
    <property type="match status" value="1"/>
</dbReference>
<dbReference type="Pfam" id="PF00753">
    <property type="entry name" value="Lactamase_B"/>
    <property type="match status" value="1"/>
</dbReference>
<evidence type="ECO:0000313" key="20">
    <source>
        <dbReference type="Proteomes" id="UP000214606"/>
    </source>
</evidence>
<comment type="caution">
    <text evidence="12">Lacks conserved residue(s) required for the propagation of feature annotation.</text>
</comment>
<dbReference type="HAMAP" id="MF_01491">
    <property type="entry name" value="RNase_J_bact"/>
    <property type="match status" value="1"/>
</dbReference>
<dbReference type="PANTHER" id="PTHR43694:SF4">
    <property type="entry name" value="RIBONUCLEASE J 2"/>
    <property type="match status" value="1"/>
</dbReference>
<accession>A0A165Z016</accession>
<evidence type="ECO:0000256" key="12">
    <source>
        <dbReference type="HAMAP-Rule" id="MF_01491"/>
    </source>
</evidence>
<keyword evidence="15" id="KW-0106">Calcium</keyword>
<evidence type="ECO:0000256" key="1">
    <source>
        <dbReference type="ARBA" id="ARBA00004496"/>
    </source>
</evidence>
<dbReference type="SMART" id="SM00849">
    <property type="entry name" value="Lactamase_B"/>
    <property type="match status" value="1"/>
</dbReference>
<dbReference type="GO" id="GO:0005737">
    <property type="term" value="C:cytoplasm"/>
    <property type="evidence" value="ECO:0007669"/>
    <property type="project" value="UniProtKB-SubCell"/>
</dbReference>
<feature type="active site" description="Proton donor" evidence="14">
    <location>
        <position position="192"/>
    </location>
</feature>
<dbReference type="Proteomes" id="UP000076476">
    <property type="component" value="Unassembled WGS sequence"/>
</dbReference>
<dbReference type="AlphaFoldDB" id="A0A165Z016"/>
<dbReference type="InterPro" id="IPR001279">
    <property type="entry name" value="Metallo-B-lactamas"/>
</dbReference>
<keyword evidence="6 12" id="KW-0255">Endonuclease</keyword>
<evidence type="ECO:0000256" key="3">
    <source>
        <dbReference type="ARBA" id="ARBA00022552"/>
    </source>
</evidence>
<evidence type="ECO:0000256" key="9">
    <source>
        <dbReference type="ARBA" id="ARBA00022839"/>
    </source>
</evidence>
<dbReference type="GO" id="GO:0006397">
    <property type="term" value="P:mRNA processing"/>
    <property type="evidence" value="ECO:0007669"/>
    <property type="project" value="UniProtKB-ARBA"/>
</dbReference>
<dbReference type="NCBIfam" id="TIGR00649">
    <property type="entry name" value="MG423"/>
    <property type="match status" value="1"/>
</dbReference>
<dbReference type="EMBL" id="LWBR01000007">
    <property type="protein sequence ID" value="KZN97652.1"/>
    <property type="molecule type" value="Genomic_DNA"/>
</dbReference>
<comment type="subcellular location">
    <subcellularLocation>
        <location evidence="1 12 13">Cytoplasm</location>
    </subcellularLocation>
</comment>
<comment type="cofactor">
    <cofactor evidence="13 15">
        <name>Zn(2+)</name>
        <dbReference type="ChEBI" id="CHEBI:29105"/>
    </cofactor>
    <text evidence="13 15">Binds 2 Zn(2+) ions per subunit. It is not clear if Zn(2+) or Mg(2+) is physiologically important.</text>
</comment>
<evidence type="ECO:0000256" key="5">
    <source>
        <dbReference type="ARBA" id="ARBA00022723"/>
    </source>
</evidence>
<comment type="cofactor">
    <cofactor evidence="15">
        <name>Ca(2+)</name>
        <dbReference type="ChEBI" id="CHEBI:29108"/>
    </cofactor>
    <text evidence="15">Binds 1 Ca(2+) cation per subunit. Seen in 1 crystal structure, it is not clear if it is physiologically important.</text>
</comment>
<evidence type="ECO:0000256" key="6">
    <source>
        <dbReference type="ARBA" id="ARBA00022759"/>
    </source>
</evidence>
<evidence type="ECO:0000259" key="16">
    <source>
        <dbReference type="SMART" id="SM00849"/>
    </source>
</evidence>
<keyword evidence="8 15" id="KW-0862">Zinc</keyword>
<feature type="binding site" evidence="15">
    <location>
        <position position="386"/>
    </location>
    <ligand>
        <name>Zn(2+)</name>
        <dbReference type="ChEBI" id="CHEBI:29105"/>
        <label>1</label>
        <note>catalytic</note>
    </ligand>
</feature>
<evidence type="ECO:0000313" key="17">
    <source>
        <dbReference type="EMBL" id="ASS91504.1"/>
    </source>
</evidence>
<dbReference type="PANTHER" id="PTHR43694">
    <property type="entry name" value="RIBONUCLEASE J"/>
    <property type="match status" value="1"/>
</dbReference>
<comment type="function">
    <text evidence="12">An RNase that has 5'-3' exonuclease and possibly endonuclease activity. Involved in maturation of rRNA and in some organisms also mRNA maturation and/or decay.</text>
</comment>
<dbReference type="GeneID" id="301126398"/>
<dbReference type="PIRSF" id="PIRSF004803">
    <property type="entry name" value="RnjA"/>
    <property type="match status" value="1"/>
</dbReference>
<reference evidence="17 20" key="2">
    <citation type="submission" date="2016-10" db="EMBL/GenBank/DDBJ databases">
        <title>The whole genome sequencing and assembly of Aeribacillus pallidus KCTC3564 strain.</title>
        <authorList>
            <person name="Lee Y.-J."/>
            <person name="Park M.-K."/>
            <person name="Yi H."/>
            <person name="Bahn Y.-S."/>
            <person name="Kim J.F."/>
            <person name="Lee D.-W."/>
        </authorList>
    </citation>
    <scope>NUCLEOTIDE SEQUENCE [LARGE SCALE GENOMIC DNA]</scope>
    <source>
        <strain evidence="17 20">KCTC3564</strain>
    </source>
</reference>
<comment type="subunit">
    <text evidence="12">Homodimer, may be a subunit of the RNA degradosome.</text>
</comment>
<feature type="binding site" evidence="15">
    <location>
        <position position="49"/>
    </location>
    <ligand>
        <name>Ca(2+)</name>
        <dbReference type="ChEBI" id="CHEBI:29108"/>
    </ligand>
</feature>
<keyword evidence="19" id="KW-1185">Reference proteome</keyword>
<dbReference type="Pfam" id="PF22505">
    <property type="entry name" value="RNase_J_b_CASP"/>
    <property type="match status" value="1"/>
</dbReference>
<evidence type="ECO:0000256" key="7">
    <source>
        <dbReference type="ARBA" id="ARBA00022801"/>
    </source>
</evidence>
<evidence type="ECO:0000256" key="14">
    <source>
        <dbReference type="PIRSR" id="PIRSR004803-1"/>
    </source>
</evidence>
<reference evidence="18 19" key="1">
    <citation type="submission" date="2016-04" db="EMBL/GenBank/DDBJ databases">
        <title>Draft genome sequence of Aeribacillus pallidus 8m3 from petroleum reservoir.</title>
        <authorList>
            <person name="Poltaraus A.B."/>
            <person name="Nazina T.N."/>
            <person name="Tourova T.P."/>
            <person name="Malakho S.M."/>
            <person name="Korshunova A.V."/>
            <person name="Sokolova D.S."/>
        </authorList>
    </citation>
    <scope>NUCLEOTIDE SEQUENCE [LARGE SCALE GENOMIC DNA]</scope>
    <source>
        <strain evidence="18 19">8m3</strain>
    </source>
</reference>
<dbReference type="GO" id="GO:0006364">
    <property type="term" value="P:rRNA processing"/>
    <property type="evidence" value="ECO:0007669"/>
    <property type="project" value="UniProtKB-UniRule"/>
</dbReference>
<feature type="binding site" evidence="15">
    <location>
        <position position="47"/>
    </location>
    <ligand>
        <name>Ca(2+)</name>
        <dbReference type="ChEBI" id="CHEBI:29108"/>
    </ligand>
</feature>
<keyword evidence="9 12" id="KW-0269">Exonuclease</keyword>
<keyword evidence="10 12" id="KW-0694">RNA-binding</keyword>
<dbReference type="InterPro" id="IPR004613">
    <property type="entry name" value="RNase_J"/>
</dbReference>
<dbReference type="OrthoDB" id="9758375at2"/>
<comment type="subunit">
    <text evidence="11">Unclear whether it forms homodimers or belongs to a larger complex. According to probably does not form homodimers, while shows homodimer formation. Both reports show RNase J1 and J2 interaction, probably as a heterotetramer shows it is a component of a possible RNA degradosome complex composed of rny, rnjA, rnjB, pnp, pfkA and eno, while finds no evidence of an RNA degradosome complex.</text>
</comment>
<evidence type="ECO:0000256" key="15">
    <source>
        <dbReference type="PIRSR" id="PIRSR004803-3"/>
    </source>
</evidence>
<keyword evidence="7 12" id="KW-0378">Hydrolase</keyword>
<organism evidence="18 19">
    <name type="scientific">Aeribacillus pallidus</name>
    <dbReference type="NCBI Taxonomy" id="33936"/>
    <lineage>
        <taxon>Bacteria</taxon>
        <taxon>Bacillati</taxon>
        <taxon>Bacillota</taxon>
        <taxon>Bacilli</taxon>
        <taxon>Bacillales</taxon>
        <taxon>Bacillaceae</taxon>
        <taxon>Aeribacillus</taxon>
    </lineage>
</organism>
<dbReference type="EC" id="3.1.-.-" evidence="12 13"/>
<dbReference type="Pfam" id="PF17770">
    <property type="entry name" value="RNase_J_C"/>
    <property type="match status" value="1"/>
</dbReference>
<evidence type="ECO:0000256" key="10">
    <source>
        <dbReference type="ARBA" id="ARBA00022884"/>
    </source>
</evidence>
<dbReference type="InterPro" id="IPR011108">
    <property type="entry name" value="RMMBL"/>
</dbReference>
<evidence type="ECO:0000313" key="19">
    <source>
        <dbReference type="Proteomes" id="UP000076476"/>
    </source>
</evidence>
<feature type="binding site" evidence="15">
    <location>
        <position position="439"/>
    </location>
    <ligand>
        <name>Ca(2+)</name>
        <dbReference type="ChEBI" id="CHEBI:29108"/>
    </ligand>
</feature>
<evidence type="ECO:0000256" key="11">
    <source>
        <dbReference type="ARBA" id="ARBA00065702"/>
    </source>
</evidence>
<protein>
    <recommendedName>
        <fullName evidence="12 13">Ribonuclease J</fullName>
        <shortName evidence="12">RNase J</shortName>
        <ecNumber evidence="12 13">3.1.-.-</ecNumber>
    </recommendedName>
</protein>
<dbReference type="KEGG" id="apak:AP3564_15920"/>
<name>A0A165Z016_9BACI</name>
<feature type="binding site" evidence="15">
    <location>
        <position position="76"/>
    </location>
    <ligand>
        <name>Zn(2+)</name>
        <dbReference type="ChEBI" id="CHEBI:29105"/>
        <label>1</label>
        <note>catalytic</note>
    </ligand>
</feature>
<feature type="binding site" evidence="15">
    <location>
        <position position="160"/>
    </location>
    <ligand>
        <name>Zn(2+)</name>
        <dbReference type="ChEBI" id="CHEBI:29105"/>
        <label>1</label>
        <note>catalytic</note>
    </ligand>
</feature>
<dbReference type="InterPro" id="IPR030854">
    <property type="entry name" value="RNase_J_bac"/>
</dbReference>
<dbReference type="STRING" id="33936.AZI98_02490"/>
<evidence type="ECO:0000256" key="13">
    <source>
        <dbReference type="PIRNR" id="PIRNR004803"/>
    </source>
</evidence>
<dbReference type="Gene3D" id="3.40.50.10710">
    <property type="entry name" value="Metallo-hydrolase/oxidoreductase"/>
    <property type="match status" value="1"/>
</dbReference>
<dbReference type="GO" id="GO:0004521">
    <property type="term" value="F:RNA endonuclease activity"/>
    <property type="evidence" value="ECO:0007669"/>
    <property type="project" value="UniProtKB-UniRule"/>
</dbReference>
<dbReference type="SUPFAM" id="SSF56281">
    <property type="entry name" value="Metallo-hydrolase/oxidoreductase"/>
    <property type="match status" value="1"/>
</dbReference>
<dbReference type="InterPro" id="IPR055132">
    <property type="entry name" value="RNase_J_b_CASP"/>
</dbReference>
<dbReference type="Gene3D" id="3.10.20.580">
    <property type="match status" value="1"/>
</dbReference>
<feature type="domain" description="Metallo-beta-lactamase" evidence="16">
    <location>
        <begin position="19"/>
        <end position="212"/>
    </location>
</feature>
<dbReference type="EMBL" id="CP017703">
    <property type="protein sequence ID" value="ASS91504.1"/>
    <property type="molecule type" value="Genomic_DNA"/>
</dbReference>
<keyword evidence="3 12" id="KW-0698">rRNA processing</keyword>
<dbReference type="GO" id="GO:0004534">
    <property type="term" value="F:5'-3' RNA exonuclease activity"/>
    <property type="evidence" value="ECO:0007669"/>
    <property type="project" value="UniProtKB-UniRule"/>
</dbReference>
<dbReference type="GO" id="GO:0008270">
    <property type="term" value="F:zinc ion binding"/>
    <property type="evidence" value="ECO:0007669"/>
    <property type="project" value="InterPro"/>
</dbReference>
<dbReference type="CDD" id="cd07714">
    <property type="entry name" value="RNaseJ_MBL-fold"/>
    <property type="match status" value="1"/>
</dbReference>
<proteinExistence type="inferred from homology"/>
<accession>A0A161XQN1</accession>
<gene>
    <name evidence="12" type="primary">rnj</name>
    <name evidence="17" type="ORF">AP3564_15920</name>
    <name evidence="18" type="ORF">AZI98_02490</name>
</gene>